<dbReference type="InterPro" id="IPR007560">
    <property type="entry name" value="Restrct_endonuc_IV_Mrr"/>
</dbReference>
<dbReference type="Proteomes" id="UP000564536">
    <property type="component" value="Unassembled WGS sequence"/>
</dbReference>
<feature type="domain" description="DNA topoisomerase type IA zn finger" evidence="1">
    <location>
        <begin position="167"/>
        <end position="201"/>
    </location>
</feature>
<evidence type="ECO:0000259" key="1">
    <source>
        <dbReference type="Pfam" id="PF01396"/>
    </source>
</evidence>
<dbReference type="PANTHER" id="PTHR30015">
    <property type="entry name" value="MRR RESTRICTION SYSTEM PROTEIN"/>
    <property type="match status" value="1"/>
</dbReference>
<dbReference type="Gene3D" id="3.40.1350.10">
    <property type="match status" value="1"/>
</dbReference>
<dbReference type="GO" id="GO:0003916">
    <property type="term" value="F:DNA topoisomerase activity"/>
    <property type="evidence" value="ECO:0007669"/>
    <property type="project" value="InterPro"/>
</dbReference>
<dbReference type="Pfam" id="PF01396">
    <property type="entry name" value="Zn_ribbon_Top1"/>
    <property type="match status" value="1"/>
</dbReference>
<dbReference type="InterPro" id="IPR052906">
    <property type="entry name" value="Type_IV_Methyl-Rstrct_Enzyme"/>
</dbReference>
<dbReference type="PANTHER" id="PTHR30015:SF7">
    <property type="entry name" value="TYPE IV METHYL-DIRECTED RESTRICTION ENZYME ECOKMRR"/>
    <property type="match status" value="1"/>
</dbReference>
<dbReference type="GO" id="GO:0015666">
    <property type="term" value="F:restriction endodeoxyribonuclease activity"/>
    <property type="evidence" value="ECO:0007669"/>
    <property type="project" value="TreeGrafter"/>
</dbReference>
<evidence type="ECO:0000313" key="3">
    <source>
        <dbReference type="EMBL" id="MBC1499015.1"/>
    </source>
</evidence>
<accession>A0A841Z1D1</accession>
<protein>
    <recommendedName>
        <fullName evidence="5">Restriction endonuclease</fullName>
    </recommendedName>
</protein>
<dbReference type="SUPFAM" id="SSF57783">
    <property type="entry name" value="Zinc beta-ribbon"/>
    <property type="match status" value="1"/>
</dbReference>
<name>A0A841Z1D1_9LIST</name>
<dbReference type="Pfam" id="PF04471">
    <property type="entry name" value="Mrr_cat"/>
    <property type="match status" value="1"/>
</dbReference>
<dbReference type="InterPro" id="IPR011335">
    <property type="entry name" value="Restrct_endonuc-II-like"/>
</dbReference>
<sequence length="213" mass="24839">MVWSWRRKAKETQFLSEDKNKDYYMESKNVANLNKMSGENFEIFLRDLFIYAGYDAELTQKFKDDGIDIILTYGKEKVAIQAKRWDPFKTYKLVDKDIVNGLVSGARRRGIEKTCIITTTFFTDNAQAIAKQEKMELIDGRRLYYLIAKIKPESLAEAYFETLGYTKCPDCRSGIPKKRKSKSEFIGCTNFPKCGYTMNISDYELQYGKKQFL</sequence>
<evidence type="ECO:0008006" key="5">
    <source>
        <dbReference type="Google" id="ProtNLM"/>
    </source>
</evidence>
<comment type="caution">
    <text evidence="3">The sequence shown here is derived from an EMBL/GenBank/DDBJ whole genome shotgun (WGS) entry which is preliminary data.</text>
</comment>
<dbReference type="EMBL" id="JAARRL010000001">
    <property type="protein sequence ID" value="MBC1499015.1"/>
    <property type="molecule type" value="Genomic_DNA"/>
</dbReference>
<proteinExistence type="predicted"/>
<dbReference type="GO" id="GO:0005694">
    <property type="term" value="C:chromosome"/>
    <property type="evidence" value="ECO:0007669"/>
    <property type="project" value="InterPro"/>
</dbReference>
<evidence type="ECO:0000313" key="4">
    <source>
        <dbReference type="Proteomes" id="UP000564536"/>
    </source>
</evidence>
<dbReference type="AlphaFoldDB" id="A0A841Z1D1"/>
<feature type="domain" description="Restriction endonuclease type IV Mrr" evidence="2">
    <location>
        <begin position="33"/>
        <end position="146"/>
    </location>
</feature>
<dbReference type="InterPro" id="IPR013498">
    <property type="entry name" value="Topo_IA_Znf"/>
</dbReference>
<dbReference type="SUPFAM" id="SSF52980">
    <property type="entry name" value="Restriction endonuclease-like"/>
    <property type="match status" value="1"/>
</dbReference>
<dbReference type="GO" id="GO:0006265">
    <property type="term" value="P:DNA topological change"/>
    <property type="evidence" value="ECO:0007669"/>
    <property type="project" value="InterPro"/>
</dbReference>
<organism evidence="3 4">
    <name type="scientific">Listeria weihenstephanensis</name>
    <dbReference type="NCBI Taxonomy" id="1006155"/>
    <lineage>
        <taxon>Bacteria</taxon>
        <taxon>Bacillati</taxon>
        <taxon>Bacillota</taxon>
        <taxon>Bacilli</taxon>
        <taxon>Bacillales</taxon>
        <taxon>Listeriaceae</taxon>
        <taxon>Listeria</taxon>
    </lineage>
</organism>
<evidence type="ECO:0000259" key="2">
    <source>
        <dbReference type="Pfam" id="PF04471"/>
    </source>
</evidence>
<dbReference type="InterPro" id="IPR011856">
    <property type="entry name" value="tRNA_endonuc-like_dom_sf"/>
</dbReference>
<dbReference type="GO" id="GO:0009307">
    <property type="term" value="P:DNA restriction-modification system"/>
    <property type="evidence" value="ECO:0007669"/>
    <property type="project" value="InterPro"/>
</dbReference>
<dbReference type="RefSeq" id="WP_185423781.1">
    <property type="nucleotide sequence ID" value="NZ_JAARRL010000001.1"/>
</dbReference>
<gene>
    <name evidence="3" type="ORF">HB943_00270</name>
</gene>
<dbReference type="GO" id="GO:0003677">
    <property type="term" value="F:DNA binding"/>
    <property type="evidence" value="ECO:0007669"/>
    <property type="project" value="InterPro"/>
</dbReference>
<reference evidence="3 4" key="1">
    <citation type="submission" date="2020-03" db="EMBL/GenBank/DDBJ databases">
        <title>Soil Listeria distribution.</title>
        <authorList>
            <person name="Liao J."/>
            <person name="Wiedmann M."/>
        </authorList>
    </citation>
    <scope>NUCLEOTIDE SEQUENCE [LARGE SCALE GENOMIC DNA]</scope>
    <source>
        <strain evidence="3 4">FSL L7-1523</strain>
    </source>
</reference>